<dbReference type="PANTHER" id="PTHR48099">
    <property type="entry name" value="C-1-TETRAHYDROFOLATE SYNTHASE, CYTOPLASMIC-RELATED"/>
    <property type="match status" value="1"/>
</dbReference>
<dbReference type="GO" id="GO:0000105">
    <property type="term" value="P:L-histidine biosynthetic process"/>
    <property type="evidence" value="ECO:0007669"/>
    <property type="project" value="UniProtKB-KW"/>
</dbReference>
<dbReference type="Pfam" id="PF02882">
    <property type="entry name" value="THF_DHG_CYH_C"/>
    <property type="match status" value="1"/>
</dbReference>
<dbReference type="InterPro" id="IPR020867">
    <property type="entry name" value="THF_DH/CycHdrlase_CS"/>
</dbReference>
<dbReference type="EC" id="3.5.4.9" evidence="11"/>
<dbReference type="EC" id="1.5.1.5" evidence="11"/>
<keyword evidence="10 11" id="KW-0511">Multifunctional enzyme</keyword>
<feature type="domain" description="Tetrahydrofolate dehydrogenase/cyclohydrolase NAD(P)-binding" evidence="13">
    <location>
        <begin position="138"/>
        <end position="277"/>
    </location>
</feature>
<dbReference type="AlphaFoldDB" id="A0A2M6W3Q0"/>
<evidence type="ECO:0000256" key="1">
    <source>
        <dbReference type="ARBA" id="ARBA00004777"/>
    </source>
</evidence>
<sequence>MGKLIDGQLIADKINQKTAKITAKLKARQIPVKLAVILVGADKPSQTYVRKKGQSAIKVGIDFALYKLPADITQQALIKKILAVQKDPKLTGLIVQLPLPEHLYTDEVLNSIQPKIDVDCLTNYNLGRLVMKTNELAPPTPSAVLAILEELKINLVGKNVVIVGLGALVGKPLAIMMINQRASLTTCNSATVDMKQKCRQADIIISGVGKKNLIRGQMIKPGAIVIDTGVCFVKNKMYGDVNVKEVLAKAKYLTPTPGGVGPITVAKLLYNTALRAKSIHKQNI</sequence>
<protein>
    <recommendedName>
        <fullName evidence="11">Bifunctional protein FolD</fullName>
    </recommendedName>
    <domain>
        <recommendedName>
            <fullName evidence="11">Methylenetetrahydrofolate dehydrogenase</fullName>
            <ecNumber evidence="11">1.5.1.5</ecNumber>
        </recommendedName>
    </domain>
    <domain>
        <recommendedName>
            <fullName evidence="11">Methenyltetrahydrofolate cyclohydrolase</fullName>
            <ecNumber evidence="11">3.5.4.9</ecNumber>
        </recommendedName>
    </domain>
</protein>
<evidence type="ECO:0000256" key="9">
    <source>
        <dbReference type="ARBA" id="ARBA00023167"/>
    </source>
</evidence>
<dbReference type="Gene3D" id="3.40.50.720">
    <property type="entry name" value="NAD(P)-binding Rossmann-like Domain"/>
    <property type="match status" value="1"/>
</dbReference>
<dbReference type="GO" id="GO:0004488">
    <property type="term" value="F:methylenetetrahydrofolate dehydrogenase (NADP+) activity"/>
    <property type="evidence" value="ECO:0007669"/>
    <property type="project" value="UniProtKB-UniRule"/>
</dbReference>
<dbReference type="Gene3D" id="3.40.50.10860">
    <property type="entry name" value="Leucine Dehydrogenase, chain A, domain 1"/>
    <property type="match status" value="1"/>
</dbReference>
<evidence type="ECO:0000259" key="12">
    <source>
        <dbReference type="Pfam" id="PF00763"/>
    </source>
</evidence>
<reference evidence="15" key="1">
    <citation type="submission" date="2017-09" db="EMBL/GenBank/DDBJ databases">
        <title>Depth-based differentiation of microbial function through sediment-hosted aquifers and enrichment of novel symbionts in the deep terrestrial subsurface.</title>
        <authorList>
            <person name="Probst A.J."/>
            <person name="Ladd B."/>
            <person name="Jarett J.K."/>
            <person name="Geller-Mcgrath D.E."/>
            <person name="Sieber C.M.K."/>
            <person name="Emerson J.B."/>
            <person name="Anantharaman K."/>
            <person name="Thomas B.C."/>
            <person name="Malmstrom R."/>
            <person name="Stieglmeier M."/>
            <person name="Klingl A."/>
            <person name="Woyke T."/>
            <person name="Ryan C.M."/>
            <person name="Banfield J.F."/>
        </authorList>
    </citation>
    <scope>NUCLEOTIDE SEQUENCE [LARGE SCALE GENOMIC DNA]</scope>
</reference>
<dbReference type="InterPro" id="IPR000672">
    <property type="entry name" value="THF_DH/CycHdrlase"/>
</dbReference>
<dbReference type="InterPro" id="IPR046346">
    <property type="entry name" value="Aminoacid_DH-like_N_sf"/>
</dbReference>
<keyword evidence="6 11" id="KW-0521">NADP</keyword>
<dbReference type="PANTHER" id="PTHR48099:SF5">
    <property type="entry name" value="C-1-TETRAHYDROFOLATE SYNTHASE, CYTOPLASMIC"/>
    <property type="match status" value="1"/>
</dbReference>
<dbReference type="InterPro" id="IPR036291">
    <property type="entry name" value="NAD(P)-bd_dom_sf"/>
</dbReference>
<name>A0A2M6W3Q0_9BACT</name>
<evidence type="ECO:0000256" key="6">
    <source>
        <dbReference type="ARBA" id="ARBA00022857"/>
    </source>
</evidence>
<dbReference type="PRINTS" id="PR00085">
    <property type="entry name" value="THFDHDRGNASE"/>
</dbReference>
<evidence type="ECO:0000256" key="5">
    <source>
        <dbReference type="ARBA" id="ARBA00022801"/>
    </source>
</evidence>
<dbReference type="PROSITE" id="PS00767">
    <property type="entry name" value="THF_DHG_CYH_2"/>
    <property type="match status" value="1"/>
</dbReference>
<comment type="similarity">
    <text evidence="11">Belongs to the tetrahydrofolate dehydrogenase/cyclohydrolase family.</text>
</comment>
<dbReference type="EMBL" id="PFBX01000029">
    <property type="protein sequence ID" value="PIT87407.1"/>
    <property type="molecule type" value="Genomic_DNA"/>
</dbReference>
<comment type="caution">
    <text evidence="11">Lacks conserved residue(s) required for the propagation of feature annotation.</text>
</comment>
<dbReference type="CDD" id="cd01080">
    <property type="entry name" value="NAD_bind_m-THF_DH_Cyclohyd"/>
    <property type="match status" value="1"/>
</dbReference>
<keyword evidence="11" id="KW-0028">Amino-acid biosynthesis</keyword>
<dbReference type="GO" id="GO:0009086">
    <property type="term" value="P:methionine biosynthetic process"/>
    <property type="evidence" value="ECO:0007669"/>
    <property type="project" value="UniProtKB-KW"/>
</dbReference>
<dbReference type="InterPro" id="IPR020631">
    <property type="entry name" value="THF_DH/CycHdrlase_NAD-bd_dom"/>
</dbReference>
<dbReference type="InterPro" id="IPR020630">
    <property type="entry name" value="THF_DH/CycHdrlase_cat_dom"/>
</dbReference>
<evidence type="ECO:0000256" key="10">
    <source>
        <dbReference type="ARBA" id="ARBA00023268"/>
    </source>
</evidence>
<evidence type="ECO:0000313" key="15">
    <source>
        <dbReference type="Proteomes" id="UP000231183"/>
    </source>
</evidence>
<comment type="catalytic activity">
    <reaction evidence="11">
        <text>(6R)-5,10-methenyltetrahydrofolate + H2O = (6R)-10-formyltetrahydrofolate + H(+)</text>
        <dbReference type="Rhea" id="RHEA:23700"/>
        <dbReference type="ChEBI" id="CHEBI:15377"/>
        <dbReference type="ChEBI" id="CHEBI:15378"/>
        <dbReference type="ChEBI" id="CHEBI:57455"/>
        <dbReference type="ChEBI" id="CHEBI:195366"/>
        <dbReference type="EC" id="3.5.4.9"/>
    </reaction>
</comment>
<evidence type="ECO:0000256" key="4">
    <source>
        <dbReference type="ARBA" id="ARBA00022755"/>
    </source>
</evidence>
<evidence type="ECO:0000256" key="8">
    <source>
        <dbReference type="ARBA" id="ARBA00023102"/>
    </source>
</evidence>
<dbReference type="GO" id="GO:0035999">
    <property type="term" value="P:tetrahydrofolate interconversion"/>
    <property type="evidence" value="ECO:0007669"/>
    <property type="project" value="UniProtKB-UniRule"/>
</dbReference>
<evidence type="ECO:0000259" key="13">
    <source>
        <dbReference type="Pfam" id="PF02882"/>
    </source>
</evidence>
<dbReference type="Proteomes" id="UP000231183">
    <property type="component" value="Unassembled WGS sequence"/>
</dbReference>
<keyword evidence="5 11" id="KW-0378">Hydrolase</keyword>
<dbReference type="GO" id="GO:0005829">
    <property type="term" value="C:cytosol"/>
    <property type="evidence" value="ECO:0007669"/>
    <property type="project" value="TreeGrafter"/>
</dbReference>
<accession>A0A2M6W3Q0</accession>
<organism evidence="14 15">
    <name type="scientific">Candidatus Magasanikbacteria bacterium CG10_big_fil_rev_8_21_14_0_10_40_10</name>
    <dbReference type="NCBI Taxonomy" id="1974648"/>
    <lineage>
        <taxon>Bacteria</taxon>
        <taxon>Candidatus Magasanikiibacteriota</taxon>
    </lineage>
</organism>
<gene>
    <name evidence="11" type="primary">folD</name>
    <name evidence="14" type="ORF">COU31_03120</name>
</gene>
<feature type="domain" description="Tetrahydrofolate dehydrogenase/cyclohydrolase catalytic" evidence="12">
    <location>
        <begin position="5"/>
        <end position="119"/>
    </location>
</feature>
<evidence type="ECO:0000256" key="11">
    <source>
        <dbReference type="HAMAP-Rule" id="MF_01576"/>
    </source>
</evidence>
<dbReference type="FunFam" id="3.40.50.10860:FF:000005">
    <property type="entry name" value="C-1-tetrahydrofolate synthase, cytoplasmic, putative"/>
    <property type="match status" value="1"/>
</dbReference>
<dbReference type="HAMAP" id="MF_01576">
    <property type="entry name" value="THF_DHG_CYH"/>
    <property type="match status" value="1"/>
</dbReference>
<proteinExistence type="inferred from homology"/>
<evidence type="ECO:0000256" key="3">
    <source>
        <dbReference type="ARBA" id="ARBA00022563"/>
    </source>
</evidence>
<dbReference type="SUPFAM" id="SSF51735">
    <property type="entry name" value="NAD(P)-binding Rossmann-fold domains"/>
    <property type="match status" value="1"/>
</dbReference>
<keyword evidence="9 11" id="KW-0486">Methionine biosynthesis</keyword>
<comment type="function">
    <text evidence="11">Catalyzes the oxidation of 5,10-methylenetetrahydrofolate to 5,10-methenyltetrahydrofolate and then the hydrolysis of 5,10-methenyltetrahydrofolate to 10-formyltetrahydrofolate.</text>
</comment>
<dbReference type="SUPFAM" id="SSF53223">
    <property type="entry name" value="Aminoacid dehydrogenase-like, N-terminal domain"/>
    <property type="match status" value="1"/>
</dbReference>
<evidence type="ECO:0000256" key="7">
    <source>
        <dbReference type="ARBA" id="ARBA00023002"/>
    </source>
</evidence>
<comment type="catalytic activity">
    <reaction evidence="11">
        <text>(6R)-5,10-methylene-5,6,7,8-tetrahydrofolate + NADP(+) = (6R)-5,10-methenyltetrahydrofolate + NADPH</text>
        <dbReference type="Rhea" id="RHEA:22812"/>
        <dbReference type="ChEBI" id="CHEBI:15636"/>
        <dbReference type="ChEBI" id="CHEBI:57455"/>
        <dbReference type="ChEBI" id="CHEBI:57783"/>
        <dbReference type="ChEBI" id="CHEBI:58349"/>
        <dbReference type="EC" id="1.5.1.5"/>
    </reaction>
</comment>
<comment type="pathway">
    <text evidence="1 11">One-carbon metabolism; tetrahydrofolate interconversion.</text>
</comment>
<dbReference type="Pfam" id="PF00763">
    <property type="entry name" value="THF_DHG_CYH"/>
    <property type="match status" value="1"/>
</dbReference>
<keyword evidence="7 11" id="KW-0560">Oxidoreductase</keyword>
<feature type="binding site" evidence="11">
    <location>
        <begin position="164"/>
        <end position="166"/>
    </location>
    <ligand>
        <name>NADP(+)</name>
        <dbReference type="ChEBI" id="CHEBI:58349"/>
    </ligand>
</feature>
<keyword evidence="4 11" id="KW-0658">Purine biosynthesis</keyword>
<comment type="caution">
    <text evidence="14">The sequence shown here is derived from an EMBL/GenBank/DDBJ whole genome shotgun (WGS) entry which is preliminary data.</text>
</comment>
<dbReference type="GO" id="GO:0004477">
    <property type="term" value="F:methenyltetrahydrofolate cyclohydrolase activity"/>
    <property type="evidence" value="ECO:0007669"/>
    <property type="project" value="UniProtKB-UniRule"/>
</dbReference>
<feature type="binding site" evidence="11">
    <location>
        <position position="230"/>
    </location>
    <ligand>
        <name>NADP(+)</name>
        <dbReference type="ChEBI" id="CHEBI:58349"/>
    </ligand>
</feature>
<dbReference type="UniPathway" id="UPA00193"/>
<evidence type="ECO:0000256" key="2">
    <source>
        <dbReference type="ARBA" id="ARBA00011738"/>
    </source>
</evidence>
<comment type="subunit">
    <text evidence="2 11">Homodimer.</text>
</comment>
<evidence type="ECO:0000313" key="14">
    <source>
        <dbReference type="EMBL" id="PIT87407.1"/>
    </source>
</evidence>
<dbReference type="GO" id="GO:0006164">
    <property type="term" value="P:purine nucleotide biosynthetic process"/>
    <property type="evidence" value="ECO:0007669"/>
    <property type="project" value="UniProtKB-KW"/>
</dbReference>
<keyword evidence="8 11" id="KW-0368">Histidine biosynthesis</keyword>
<keyword evidence="3 11" id="KW-0554">One-carbon metabolism</keyword>